<name>A0AAN0SHB9_9VIBR</name>
<gene>
    <name evidence="1" type="ORF">IX92_19075</name>
</gene>
<dbReference type="KEGG" id="vcy:IX92_19075"/>
<evidence type="ECO:0000313" key="2">
    <source>
        <dbReference type="Proteomes" id="UP000030081"/>
    </source>
</evidence>
<dbReference type="RefSeq" id="WP_043010128.1">
    <property type="nucleotide sequence ID" value="NZ_CP009618.1"/>
</dbReference>
<proteinExistence type="predicted"/>
<dbReference type="AlphaFoldDB" id="A0AAN0SHB9"/>
<evidence type="ECO:0000313" key="1">
    <source>
        <dbReference type="EMBL" id="AIW21135.1"/>
    </source>
</evidence>
<sequence>MSKFGVTVKNSSGTTYQFYLFQQDPDLFAQNFKSTAWLTHPYKTATGVTDEFDWTIDYGLVWSATTTIKPGTVLKQHQDTSVDLNGNPNTVKFTYANDTPQFELPATKSGNPGSFYIDTVNANPIIPKNTFAFGLTVNEKMAFTTMGENGQNLKMTPKPTYWITAAKTVAQNEVLDASVSTGAVELKFKNGLNYAFVELDSNNNFSDPIYQATPFQSIAVLKTELVMED</sequence>
<dbReference type="EMBL" id="CP009618">
    <property type="protein sequence ID" value="AIW21135.1"/>
    <property type="molecule type" value="Genomic_DNA"/>
</dbReference>
<organism evidence="1 2">
    <name type="scientific">Vibrio coralliilyticus</name>
    <dbReference type="NCBI Taxonomy" id="190893"/>
    <lineage>
        <taxon>Bacteria</taxon>
        <taxon>Pseudomonadati</taxon>
        <taxon>Pseudomonadota</taxon>
        <taxon>Gammaproteobacteria</taxon>
        <taxon>Vibrionales</taxon>
        <taxon>Vibrionaceae</taxon>
        <taxon>Vibrio</taxon>
    </lineage>
</organism>
<protein>
    <submittedName>
        <fullName evidence="1">Uncharacterized protein</fullName>
    </submittedName>
</protein>
<reference evidence="1 2" key="1">
    <citation type="submission" date="2014-10" db="EMBL/GenBank/DDBJ databases">
        <title>The Complete Genome Sequence for the Shellfish Pathogen Vibrio coralliilyticus RE98 Isolated from a Shellfish Hatchery.</title>
        <authorList>
            <person name="Richards G.P."/>
            <person name="Bono J.L."/>
            <person name="Watson M.A."/>
            <person name="Needleman D.S."/>
        </authorList>
    </citation>
    <scope>NUCLEOTIDE SEQUENCE [LARGE SCALE GENOMIC DNA]</scope>
    <source>
        <strain evidence="1 2">RE98</strain>
    </source>
</reference>
<accession>A0AAN0SHB9</accession>
<dbReference type="Proteomes" id="UP000030081">
    <property type="component" value="Chromosome 2"/>
</dbReference>
<keyword evidence="2" id="KW-1185">Reference proteome</keyword>